<dbReference type="InterPro" id="IPR051783">
    <property type="entry name" value="NAD(P)-dependent_oxidoreduct"/>
</dbReference>
<dbReference type="EMBL" id="KV700136">
    <property type="protein sequence ID" value="OCF31253.1"/>
    <property type="molecule type" value="Genomic_DNA"/>
</dbReference>
<proteinExistence type="predicted"/>
<protein>
    <recommendedName>
        <fullName evidence="1">NAD-dependent epimerase/dehydratase domain-containing protein</fullName>
    </recommendedName>
</protein>
<dbReference type="Pfam" id="PF01370">
    <property type="entry name" value="Epimerase"/>
    <property type="match status" value="1"/>
</dbReference>
<dbReference type="STRING" id="1296120.A0A1B9GJW8"/>
<dbReference type="InterPro" id="IPR001509">
    <property type="entry name" value="Epimerase_deHydtase"/>
</dbReference>
<dbReference type="CDD" id="cd05262">
    <property type="entry name" value="SDR_a7"/>
    <property type="match status" value="1"/>
</dbReference>
<feature type="domain" description="NAD-dependent epimerase/dehydratase" evidence="1">
    <location>
        <begin position="3"/>
        <end position="210"/>
    </location>
</feature>
<dbReference type="SUPFAM" id="SSF51735">
    <property type="entry name" value="NAD(P)-binding Rossmann-fold domains"/>
    <property type="match status" value="1"/>
</dbReference>
<dbReference type="InterPro" id="IPR036291">
    <property type="entry name" value="NAD(P)-bd_dom_sf"/>
</dbReference>
<dbReference type="Gene3D" id="3.40.50.720">
    <property type="entry name" value="NAD(P)-binding Rossmann-like Domain"/>
    <property type="match status" value="1"/>
</dbReference>
<reference evidence="2 3" key="1">
    <citation type="submission" date="2013-07" db="EMBL/GenBank/DDBJ databases">
        <title>The Genome Sequence of Cryptococcus heveanensis BCC8398.</title>
        <authorList>
            <consortium name="The Broad Institute Genome Sequencing Platform"/>
            <person name="Cuomo C."/>
            <person name="Litvintseva A."/>
            <person name="Chen Y."/>
            <person name="Heitman J."/>
            <person name="Sun S."/>
            <person name="Springer D."/>
            <person name="Dromer F."/>
            <person name="Young S.K."/>
            <person name="Zeng Q."/>
            <person name="Gargeya S."/>
            <person name="Fitzgerald M."/>
            <person name="Abouelleil A."/>
            <person name="Alvarado L."/>
            <person name="Berlin A.M."/>
            <person name="Chapman S.B."/>
            <person name="Dewar J."/>
            <person name="Goldberg J."/>
            <person name="Griggs A."/>
            <person name="Gujja S."/>
            <person name="Hansen M."/>
            <person name="Howarth C."/>
            <person name="Imamovic A."/>
            <person name="Larimer J."/>
            <person name="McCowan C."/>
            <person name="Murphy C."/>
            <person name="Pearson M."/>
            <person name="Priest M."/>
            <person name="Roberts A."/>
            <person name="Saif S."/>
            <person name="Shea T."/>
            <person name="Sykes S."/>
            <person name="Wortman J."/>
            <person name="Nusbaum C."/>
            <person name="Birren B."/>
        </authorList>
    </citation>
    <scope>NUCLEOTIDE SEQUENCE [LARGE SCALE GENOMIC DNA]</scope>
    <source>
        <strain evidence="2 3">BCC8398</strain>
    </source>
</reference>
<keyword evidence="3" id="KW-1185">Reference proteome</keyword>
<dbReference type="PANTHER" id="PTHR48079">
    <property type="entry name" value="PROTEIN YEEZ"/>
    <property type="match status" value="1"/>
</dbReference>
<dbReference type="PANTHER" id="PTHR48079:SF9">
    <property type="entry name" value="PUTATIVE-RELATED"/>
    <property type="match status" value="1"/>
</dbReference>
<dbReference type="GO" id="GO:0005737">
    <property type="term" value="C:cytoplasm"/>
    <property type="evidence" value="ECO:0007669"/>
    <property type="project" value="TreeGrafter"/>
</dbReference>
<evidence type="ECO:0000313" key="3">
    <source>
        <dbReference type="Proteomes" id="UP000092666"/>
    </source>
</evidence>
<name>A0A1B9GJW8_9TREE</name>
<dbReference type="Proteomes" id="UP000092666">
    <property type="component" value="Unassembled WGS sequence"/>
</dbReference>
<dbReference type="OrthoDB" id="10000533at2759"/>
<organism evidence="2 3">
    <name type="scientific">Kwoniella heveanensis BCC8398</name>
    <dbReference type="NCBI Taxonomy" id="1296120"/>
    <lineage>
        <taxon>Eukaryota</taxon>
        <taxon>Fungi</taxon>
        <taxon>Dikarya</taxon>
        <taxon>Basidiomycota</taxon>
        <taxon>Agaricomycotina</taxon>
        <taxon>Tremellomycetes</taxon>
        <taxon>Tremellales</taxon>
        <taxon>Cryptococcaceae</taxon>
        <taxon>Kwoniella</taxon>
    </lineage>
</organism>
<dbReference type="GO" id="GO:0004029">
    <property type="term" value="F:aldehyde dehydrogenase (NAD+) activity"/>
    <property type="evidence" value="ECO:0007669"/>
    <property type="project" value="TreeGrafter"/>
</dbReference>
<gene>
    <name evidence="2" type="ORF">I316_07039</name>
</gene>
<sequence>MKVFITGGTGLQGTYIIEQLIAEGHIVTALARSPASTAKAQSLGAIPVRGDHQSLDVLREQASLADAVLHLAFNTFETLEGYVFACDEDRAAIEAMCEPLVGTSKTFIYASGTLLTAGETEDDPKEDNDAFPRILSDRLVLSYATKGVRAIVVRCPPVVHSATHRHLFITSQIDAAKKYGYAAYIGDGQAVWPSVHAKDAANVYVLALDPTKAPSGVSLHPVAEEAIPVRTIAEFIGQKLNVGVKSIPPEQAFEHFGFTGMVLQMSNRTTSNRTREWLGWEPKEIGLLEELEGYDF</sequence>
<reference evidence="3" key="2">
    <citation type="submission" date="2013-12" db="EMBL/GenBank/DDBJ databases">
        <title>Evolution of pathogenesis and genome organization in the Tremellales.</title>
        <authorList>
            <person name="Cuomo C."/>
            <person name="Litvintseva A."/>
            <person name="Heitman J."/>
            <person name="Chen Y."/>
            <person name="Sun S."/>
            <person name="Springer D."/>
            <person name="Dromer F."/>
            <person name="Young S."/>
            <person name="Zeng Q."/>
            <person name="Chapman S."/>
            <person name="Gujja S."/>
            <person name="Saif S."/>
            <person name="Birren B."/>
        </authorList>
    </citation>
    <scope>NUCLEOTIDE SEQUENCE [LARGE SCALE GENOMIC DNA]</scope>
    <source>
        <strain evidence="3">BCC8398</strain>
    </source>
</reference>
<evidence type="ECO:0000259" key="1">
    <source>
        <dbReference type="Pfam" id="PF01370"/>
    </source>
</evidence>
<accession>A0A1B9GJW8</accession>
<evidence type="ECO:0000313" key="2">
    <source>
        <dbReference type="EMBL" id="OCF31253.1"/>
    </source>
</evidence>
<dbReference type="AlphaFoldDB" id="A0A1B9GJW8"/>